<sequence>MTDSGTPAQQHEHQGLRDKSDDTGRHKRDRPDIQHAGQNIEQQITADRQQTQGQGGAEWMHGQEPAEPDQTPTLIASCQKTPHPGARQQPCPEKIGTAAQHGGGQGQTKSFCRPETVSARKCHHLTRHSDRTGQGGQQQIGRPAARAAQSFNRQAAHDQPGRNQTGDQQERLADTFPQRGYDTQRYGRSSLGRLGCDHGRPG</sequence>
<dbReference type="EMBL" id="CP018191">
    <property type="protein sequence ID" value="APH55507.1"/>
    <property type="molecule type" value="Genomic_DNA"/>
</dbReference>
<accession>A0AAC9KE97</accession>
<feature type="compositionally biased region" description="Low complexity" evidence="1">
    <location>
        <begin position="139"/>
        <end position="149"/>
    </location>
</feature>
<protein>
    <submittedName>
        <fullName evidence="2">Uncharacterized protein</fullName>
    </submittedName>
</protein>
<evidence type="ECO:0000313" key="2">
    <source>
        <dbReference type="EMBL" id="APH55507.1"/>
    </source>
</evidence>
<evidence type="ECO:0000313" key="3">
    <source>
        <dbReference type="Proteomes" id="UP000182373"/>
    </source>
</evidence>
<dbReference type="AlphaFoldDB" id="A0AAC9KE97"/>
<feature type="compositionally biased region" description="Polar residues" evidence="1">
    <location>
        <begin position="36"/>
        <end position="52"/>
    </location>
</feature>
<dbReference type="Proteomes" id="UP000182373">
    <property type="component" value="Chromosome"/>
</dbReference>
<feature type="compositionally biased region" description="Polar residues" evidence="1">
    <location>
        <begin position="70"/>
        <end position="80"/>
    </location>
</feature>
<name>A0AAC9KE97_9PROT</name>
<evidence type="ECO:0000256" key="1">
    <source>
        <dbReference type="SAM" id="MobiDB-lite"/>
    </source>
</evidence>
<organism evidence="2 3">
    <name type="scientific">Granulibacter bethesdensis</name>
    <dbReference type="NCBI Taxonomy" id="364410"/>
    <lineage>
        <taxon>Bacteria</taxon>
        <taxon>Pseudomonadati</taxon>
        <taxon>Pseudomonadota</taxon>
        <taxon>Alphaproteobacteria</taxon>
        <taxon>Acetobacterales</taxon>
        <taxon>Acetobacteraceae</taxon>
        <taxon>Granulibacter</taxon>
    </lineage>
</organism>
<proteinExistence type="predicted"/>
<feature type="region of interest" description="Disordered" evidence="1">
    <location>
        <begin position="1"/>
        <end position="202"/>
    </location>
</feature>
<feature type="compositionally biased region" description="Basic and acidic residues" evidence="1">
    <location>
        <begin position="10"/>
        <end position="33"/>
    </location>
</feature>
<reference evidence="3" key="1">
    <citation type="submission" date="2016-11" db="EMBL/GenBank/DDBJ databases">
        <title>Comparative genomic and phenotypic analysis of Granulibacter bethesdensis clinical isolates from patients with chronic granulomatous disease.</title>
        <authorList>
            <person name="Zarember K.A."/>
            <person name="Porcella S.F."/>
            <person name="Chu J."/>
            <person name="Ding L."/>
            <person name="Dahlstrom E."/>
            <person name="Barbian K."/>
            <person name="Martens C."/>
            <person name="Sykora L."/>
            <person name="Kramer S."/>
            <person name="Pettinato A.M."/>
            <person name="Hong H."/>
            <person name="Wald G."/>
            <person name="Berg L.J."/>
            <person name="Rogge L.S."/>
            <person name="Greenberg D.E."/>
            <person name="Falcone E.L."/>
            <person name="Neves J.F."/>
            <person name="Simoes M.J."/>
            <person name="Casal M."/>
            <person name="Rodriguez-Lopez F.C."/>
            <person name="Zelazny A."/>
            <person name="Gallin J.I."/>
            <person name="Holland S.M."/>
        </authorList>
    </citation>
    <scope>NUCLEOTIDE SEQUENCE [LARGE SCALE GENOMIC DNA]</scope>
    <source>
        <strain evidence="3">NIH9.1</strain>
    </source>
</reference>
<gene>
    <name evidence="2" type="ORF">GbCGDNIH9_8733</name>
</gene>